<reference evidence="1 2" key="1">
    <citation type="journal article" date="2017" name="G3 (Bethesda)">
        <title>First Draft Genome Sequence of the Pathogenic Fungus Lomentospora prolificans (Formerly Scedosporium prolificans).</title>
        <authorList>
            <person name="Luo R."/>
            <person name="Zimin A."/>
            <person name="Workman R."/>
            <person name="Fan Y."/>
            <person name="Pertea G."/>
            <person name="Grossman N."/>
            <person name="Wear M.P."/>
            <person name="Jia B."/>
            <person name="Miller H."/>
            <person name="Casadevall A."/>
            <person name="Timp W."/>
            <person name="Zhang S.X."/>
            <person name="Salzberg S.L."/>
        </authorList>
    </citation>
    <scope>NUCLEOTIDE SEQUENCE [LARGE SCALE GENOMIC DNA]</scope>
    <source>
        <strain evidence="1 2">JHH-5317</strain>
    </source>
</reference>
<dbReference type="AlphaFoldDB" id="A0A2N3NEW4"/>
<keyword evidence="2" id="KW-1185">Reference proteome</keyword>
<proteinExistence type="predicted"/>
<name>A0A2N3NEW4_9PEZI</name>
<comment type="caution">
    <text evidence="1">The sequence shown here is derived from an EMBL/GenBank/DDBJ whole genome shotgun (WGS) entry which is preliminary data.</text>
</comment>
<dbReference type="EMBL" id="NLAX01000008">
    <property type="protein sequence ID" value="PKS10968.1"/>
    <property type="molecule type" value="Genomic_DNA"/>
</dbReference>
<accession>A0A2N3NEW4</accession>
<evidence type="ECO:0000313" key="2">
    <source>
        <dbReference type="Proteomes" id="UP000233524"/>
    </source>
</evidence>
<dbReference type="Proteomes" id="UP000233524">
    <property type="component" value="Unassembled WGS sequence"/>
</dbReference>
<protein>
    <submittedName>
        <fullName evidence="1">Uncharacterized protein</fullName>
    </submittedName>
</protein>
<gene>
    <name evidence="1" type="ORF">jhhlp_002727</name>
</gene>
<sequence>MHDLLAIEMAGPLNPSKKHAREEVEDPVVYGSSSFGEHRNKRIMSGTTTSAKRWSGPPAFPATTHLFLEAASPVNTVSQDDMYMDMDTQSPQPHEELQNVLEPGPFHSEPSAVNLAGRIPTPIQPSFRNQVRGAQWEEGNASDWHHPNGASNMGHHQCGFGPAAGADQSVPRTMGSEDWNNVRNRRLPSPISEGEGSPSILPVGGDSPDMVLDSGFTTHLADRLASQVSISTPGEVSEDPMTNIQPEDMQPGAGSSSPVSIDIAGLPTTPPQGRRGHIRSRHTINSWTWQPGMKKTFSMGYRVDCEKCRLKVPGHFNHIIIS</sequence>
<dbReference type="VEuPathDB" id="FungiDB:jhhlp_002727"/>
<organism evidence="1 2">
    <name type="scientific">Lomentospora prolificans</name>
    <dbReference type="NCBI Taxonomy" id="41688"/>
    <lineage>
        <taxon>Eukaryota</taxon>
        <taxon>Fungi</taxon>
        <taxon>Dikarya</taxon>
        <taxon>Ascomycota</taxon>
        <taxon>Pezizomycotina</taxon>
        <taxon>Sordariomycetes</taxon>
        <taxon>Hypocreomycetidae</taxon>
        <taxon>Microascales</taxon>
        <taxon>Microascaceae</taxon>
        <taxon>Lomentospora</taxon>
    </lineage>
</organism>
<dbReference type="OrthoDB" id="2446291at2759"/>
<evidence type="ECO:0000313" key="1">
    <source>
        <dbReference type="EMBL" id="PKS10968.1"/>
    </source>
</evidence>
<dbReference type="InParanoid" id="A0A2N3NEW4"/>